<proteinExistence type="inferred from homology"/>
<feature type="transmembrane region" description="Helical" evidence="18">
    <location>
        <begin position="117"/>
        <end position="138"/>
    </location>
</feature>
<evidence type="ECO:0000313" key="20">
    <source>
        <dbReference type="EMBL" id="NGM20911.1"/>
    </source>
</evidence>
<dbReference type="PROSITE" id="PS50901">
    <property type="entry name" value="FTSK"/>
    <property type="match status" value="1"/>
</dbReference>
<dbReference type="Pfam" id="PF09397">
    <property type="entry name" value="FtsK_gamma"/>
    <property type="match status" value="1"/>
</dbReference>
<comment type="subunit">
    <text evidence="15">Homohexamer. Forms a ring that surrounds DNA.</text>
</comment>
<feature type="transmembrane region" description="Helical" evidence="18">
    <location>
        <begin position="85"/>
        <end position="105"/>
    </location>
</feature>
<dbReference type="InterPro" id="IPR002543">
    <property type="entry name" value="FtsK_dom"/>
</dbReference>
<dbReference type="InterPro" id="IPR050206">
    <property type="entry name" value="FtsK/SpoIIIE/SftA"/>
</dbReference>
<evidence type="ECO:0000256" key="4">
    <source>
        <dbReference type="ARBA" id="ARBA00022475"/>
    </source>
</evidence>
<dbReference type="AlphaFoldDB" id="A0A6M1LKR8"/>
<comment type="function">
    <text evidence="14">Essential cell division protein that coordinates cell division and chromosome segregation. The N-terminus is involved in assembly of the cell-division machinery. The C-terminus functions as a DNA motor that moves dsDNA in an ATP-dependent manner towards the dif recombination site, which is located within the replication terminus region. Translocation stops specifically at Xer-dif sites, where FtsK interacts with the Xer recombinase, allowing activation of chromosome unlinking by recombination. FtsK orienting polar sequences (KOPS) guide the direction of DNA translocation. FtsK can remove proteins from DNA as it translocates, but translocation stops specifically at XerCD-dif site, thereby preventing removal of XerC and XerD from dif.</text>
</comment>
<accession>A0A6M1LKR8</accession>
<feature type="transmembrane region" description="Helical" evidence="18">
    <location>
        <begin position="173"/>
        <end position="196"/>
    </location>
</feature>
<dbReference type="GO" id="GO:0005886">
    <property type="term" value="C:plasma membrane"/>
    <property type="evidence" value="ECO:0007669"/>
    <property type="project" value="UniProtKB-SubCell"/>
</dbReference>
<dbReference type="Pfam" id="PF13491">
    <property type="entry name" value="FtsK_4TM"/>
    <property type="match status" value="1"/>
</dbReference>
<dbReference type="CDD" id="cd01127">
    <property type="entry name" value="TrwB_TraG_TraD_VirD4"/>
    <property type="match status" value="1"/>
</dbReference>
<evidence type="ECO:0000256" key="16">
    <source>
        <dbReference type="PROSITE-ProRule" id="PRU00289"/>
    </source>
</evidence>
<dbReference type="InterPro" id="IPR036390">
    <property type="entry name" value="WH_DNA-bd_sf"/>
</dbReference>
<keyword evidence="8" id="KW-0159">Chromosome partition</keyword>
<organism evidence="20 21">
    <name type="scientific">Falsiroseomonas algicola</name>
    <dbReference type="NCBI Taxonomy" id="2716930"/>
    <lineage>
        <taxon>Bacteria</taxon>
        <taxon>Pseudomonadati</taxon>
        <taxon>Pseudomonadota</taxon>
        <taxon>Alphaproteobacteria</taxon>
        <taxon>Acetobacterales</taxon>
        <taxon>Roseomonadaceae</taxon>
        <taxon>Falsiroseomonas</taxon>
    </lineage>
</organism>
<dbReference type="SUPFAM" id="SSF52540">
    <property type="entry name" value="P-loop containing nucleoside triphosphate hydrolases"/>
    <property type="match status" value="1"/>
</dbReference>
<reference evidence="20 21" key="1">
    <citation type="submission" date="2020-02" db="EMBL/GenBank/DDBJ databases">
        <authorList>
            <person name="Kim H.M."/>
            <person name="Jeon C.O."/>
        </authorList>
    </citation>
    <scope>NUCLEOTIDE SEQUENCE [LARGE SCALE GENOMIC DNA]</scope>
    <source>
        <strain evidence="20 21">PeD5</strain>
    </source>
</reference>
<dbReference type="GO" id="GO:0051301">
    <property type="term" value="P:cell division"/>
    <property type="evidence" value="ECO:0007669"/>
    <property type="project" value="UniProtKB-KW"/>
</dbReference>
<keyword evidence="12 18" id="KW-0472">Membrane</keyword>
<evidence type="ECO:0000256" key="1">
    <source>
        <dbReference type="ARBA" id="ARBA00004651"/>
    </source>
</evidence>
<evidence type="ECO:0000256" key="14">
    <source>
        <dbReference type="ARBA" id="ARBA00024784"/>
    </source>
</evidence>
<dbReference type="RefSeq" id="WP_164694803.1">
    <property type="nucleotide sequence ID" value="NZ_JAAIKB010000004.1"/>
</dbReference>
<dbReference type="PANTHER" id="PTHR22683:SF41">
    <property type="entry name" value="DNA TRANSLOCASE FTSK"/>
    <property type="match status" value="1"/>
</dbReference>
<evidence type="ECO:0000256" key="15">
    <source>
        <dbReference type="ARBA" id="ARBA00025923"/>
    </source>
</evidence>
<dbReference type="EMBL" id="JAAIKB010000004">
    <property type="protein sequence ID" value="NGM20911.1"/>
    <property type="molecule type" value="Genomic_DNA"/>
</dbReference>
<keyword evidence="9 16" id="KW-0067">ATP-binding</keyword>
<dbReference type="Pfam" id="PF01580">
    <property type="entry name" value="FtsK_SpoIIIE"/>
    <property type="match status" value="1"/>
</dbReference>
<dbReference type="GO" id="GO:0003677">
    <property type="term" value="F:DNA binding"/>
    <property type="evidence" value="ECO:0007669"/>
    <property type="project" value="UniProtKB-KW"/>
</dbReference>
<keyword evidence="6 18" id="KW-0812">Transmembrane</keyword>
<protein>
    <recommendedName>
        <fullName evidence="3">DNA translocase FtsK</fullName>
    </recommendedName>
</protein>
<feature type="region of interest" description="Disordered" evidence="17">
    <location>
        <begin position="340"/>
        <end position="359"/>
    </location>
</feature>
<feature type="compositionally biased region" description="Pro residues" evidence="17">
    <location>
        <begin position="307"/>
        <end position="328"/>
    </location>
</feature>
<reference evidence="20 21" key="2">
    <citation type="submission" date="2020-03" db="EMBL/GenBank/DDBJ databases">
        <title>Roseomonas stagni sp. nov., isolated from pond water in Japan.</title>
        <authorList>
            <person name="Furuhata K."/>
            <person name="Miyamoto H."/>
            <person name="Goto K."/>
        </authorList>
    </citation>
    <scope>NUCLEOTIDE SEQUENCE [LARGE SCALE GENOMIC DNA]</scope>
    <source>
        <strain evidence="20 21">PeD5</strain>
    </source>
</reference>
<feature type="region of interest" description="Disordered" evidence="17">
    <location>
        <begin position="286"/>
        <end position="332"/>
    </location>
</feature>
<evidence type="ECO:0000259" key="19">
    <source>
        <dbReference type="PROSITE" id="PS50901"/>
    </source>
</evidence>
<gene>
    <name evidence="20" type="ORF">G3576_12870</name>
</gene>
<keyword evidence="5 20" id="KW-0132">Cell division</keyword>
<sequence>MPRTATPPAVGDRIAAAGRRFASPAVKALIRRRLAELLGLVLVVIGLVTGLALGTYDPADPSFSTATSRPVGNLIGAPGAHVSDILLQGFGYAAFLPVACMMTWAWRLAVHKGLTPFALRLACLLAALPMLAATLTLLPLPDAAPVHAGPGGAAGPVVADAVLGLLGDLLGPVGAGIAHLVLAGVTALLTFVALALTLGEWRRAGSAAGSVAATAAAGAGQATMGAARTAAAGARKVGEQVPPGLVSRVATWPFRAIGGALRRRRERETSLADMLRNADEAADRGVAPGTVIRREPVLGGVPRPTAFEPPPAPAAHAPPAPVPPPVEPPRPKAVVPKVAERAPAPKPAPNALQGSLDLPTGTWRFPPLSLLTAPPTRRATGPSEEALQGNARMLETVLEDYGVRGQINQIRPGPVVTLYELEPAPGTKSARVIGLADDIARSMSVTAVRIATVPGRNVIGIEMPNAKRETVLLSELLGAEDWARNTGKLNLALGKDIGGSPVIADLARMPHLLIAGTTGSGKSVAVNTMILSLLYRHSPDECRFIMIDPKMLELSVYDRIPHLLAPVVTEPPKAIGALKWTVREMERRYRAMSQLGVRNIAGYNEKAQAARARGEVLTRRVQVGFDPETNKPLFEDQPLALEPLPMIVVIIDEVADLMMVAGKDIEAAVQRLAQMARAAGIHVIMATQRPSVDVITGTIKANFPTRISFQVTSKIDSRTILGEMGAEQLLGQGDMLYMAGGGRISRVHGPFVSDQEVEDVVAFLRDQGEPAYVDEVTEVDEDAEGDGPPGLLGGNTDAEGSLYDQAVALVTREGKASTSFVQRHLNIGYNRAAKLIEQMEKQGVVGAANHVGKREVLAPGPRD</sequence>
<dbReference type="InterPro" id="IPR041027">
    <property type="entry name" value="FtsK_alpha"/>
</dbReference>
<evidence type="ECO:0000256" key="7">
    <source>
        <dbReference type="ARBA" id="ARBA00022741"/>
    </source>
</evidence>
<keyword evidence="4" id="KW-1003">Cell membrane</keyword>
<dbReference type="Gene3D" id="1.10.10.10">
    <property type="entry name" value="Winged helix-like DNA-binding domain superfamily/Winged helix DNA-binding domain"/>
    <property type="match status" value="1"/>
</dbReference>
<dbReference type="InterPro" id="IPR027417">
    <property type="entry name" value="P-loop_NTPase"/>
</dbReference>
<dbReference type="SUPFAM" id="SSF46785">
    <property type="entry name" value="Winged helix' DNA-binding domain"/>
    <property type="match status" value="1"/>
</dbReference>
<comment type="similarity">
    <text evidence="2">Belongs to the FtsK/SpoIIIE/SftA family.</text>
</comment>
<evidence type="ECO:0000256" key="3">
    <source>
        <dbReference type="ARBA" id="ARBA00020887"/>
    </source>
</evidence>
<dbReference type="InterPro" id="IPR003593">
    <property type="entry name" value="AAA+_ATPase"/>
</dbReference>
<evidence type="ECO:0000256" key="11">
    <source>
        <dbReference type="ARBA" id="ARBA00023125"/>
    </source>
</evidence>
<evidence type="ECO:0000313" key="21">
    <source>
        <dbReference type="Proteomes" id="UP000475385"/>
    </source>
</evidence>
<dbReference type="GO" id="GO:0005524">
    <property type="term" value="F:ATP binding"/>
    <property type="evidence" value="ECO:0007669"/>
    <property type="project" value="UniProtKB-UniRule"/>
</dbReference>
<evidence type="ECO:0000256" key="9">
    <source>
        <dbReference type="ARBA" id="ARBA00022840"/>
    </source>
</evidence>
<name>A0A6M1LKR8_9PROT</name>
<keyword evidence="11" id="KW-0238">DNA-binding</keyword>
<evidence type="ECO:0000256" key="6">
    <source>
        <dbReference type="ARBA" id="ARBA00022692"/>
    </source>
</evidence>
<keyword evidence="10 18" id="KW-1133">Transmembrane helix</keyword>
<dbReference type="InterPro" id="IPR036388">
    <property type="entry name" value="WH-like_DNA-bd_sf"/>
</dbReference>
<dbReference type="Gene3D" id="3.40.50.300">
    <property type="entry name" value="P-loop containing nucleotide triphosphate hydrolases"/>
    <property type="match status" value="1"/>
</dbReference>
<feature type="domain" description="FtsK" evidence="19">
    <location>
        <begin position="499"/>
        <end position="718"/>
    </location>
</feature>
<dbReference type="InterPro" id="IPR025199">
    <property type="entry name" value="FtsK_4TM"/>
</dbReference>
<evidence type="ECO:0000256" key="2">
    <source>
        <dbReference type="ARBA" id="ARBA00006474"/>
    </source>
</evidence>
<feature type="binding site" evidence="16">
    <location>
        <begin position="516"/>
        <end position="523"/>
    </location>
    <ligand>
        <name>ATP</name>
        <dbReference type="ChEBI" id="CHEBI:30616"/>
    </ligand>
</feature>
<evidence type="ECO:0000256" key="10">
    <source>
        <dbReference type="ARBA" id="ARBA00022989"/>
    </source>
</evidence>
<dbReference type="SMART" id="SM00843">
    <property type="entry name" value="Ftsk_gamma"/>
    <property type="match status" value="1"/>
</dbReference>
<dbReference type="SMART" id="SM00382">
    <property type="entry name" value="AAA"/>
    <property type="match status" value="1"/>
</dbReference>
<dbReference type="PANTHER" id="PTHR22683">
    <property type="entry name" value="SPORULATION PROTEIN RELATED"/>
    <property type="match status" value="1"/>
</dbReference>
<evidence type="ECO:0000256" key="18">
    <source>
        <dbReference type="SAM" id="Phobius"/>
    </source>
</evidence>
<keyword evidence="13" id="KW-0131">Cell cycle</keyword>
<comment type="subcellular location">
    <subcellularLocation>
        <location evidence="1">Cell membrane</location>
        <topology evidence="1">Multi-pass membrane protein</topology>
    </subcellularLocation>
</comment>
<comment type="caution">
    <text evidence="20">The sequence shown here is derived from an EMBL/GenBank/DDBJ whole genome shotgun (WGS) entry which is preliminary data.</text>
</comment>
<evidence type="ECO:0000256" key="17">
    <source>
        <dbReference type="SAM" id="MobiDB-lite"/>
    </source>
</evidence>
<dbReference type="InterPro" id="IPR018541">
    <property type="entry name" value="Ftsk_gamma"/>
</dbReference>
<keyword evidence="7 16" id="KW-0547">Nucleotide-binding</keyword>
<keyword evidence="21" id="KW-1185">Reference proteome</keyword>
<feature type="transmembrane region" description="Helical" evidence="18">
    <location>
        <begin position="37"/>
        <end position="56"/>
    </location>
</feature>
<dbReference type="GO" id="GO:0007059">
    <property type="term" value="P:chromosome segregation"/>
    <property type="evidence" value="ECO:0007669"/>
    <property type="project" value="UniProtKB-KW"/>
</dbReference>
<dbReference type="Gene3D" id="3.30.980.40">
    <property type="match status" value="1"/>
</dbReference>
<evidence type="ECO:0000256" key="5">
    <source>
        <dbReference type="ARBA" id="ARBA00022618"/>
    </source>
</evidence>
<evidence type="ECO:0000256" key="12">
    <source>
        <dbReference type="ARBA" id="ARBA00023136"/>
    </source>
</evidence>
<evidence type="ECO:0000256" key="13">
    <source>
        <dbReference type="ARBA" id="ARBA00023306"/>
    </source>
</evidence>
<evidence type="ECO:0000256" key="8">
    <source>
        <dbReference type="ARBA" id="ARBA00022829"/>
    </source>
</evidence>
<dbReference type="Proteomes" id="UP000475385">
    <property type="component" value="Unassembled WGS sequence"/>
</dbReference>
<dbReference type="Pfam" id="PF17854">
    <property type="entry name" value="FtsK_alpha"/>
    <property type="match status" value="1"/>
</dbReference>